<proteinExistence type="predicted"/>
<name>A0AAC9L9Q3_9PSEU</name>
<dbReference type="AlphaFoldDB" id="A0AAC9L9Q3"/>
<dbReference type="EMBL" id="CP016076">
    <property type="protein sequence ID" value="APU13923.1"/>
    <property type="molecule type" value="Genomic_DNA"/>
</dbReference>
<dbReference type="RefSeq" id="WP_157434075.1">
    <property type="nucleotide sequence ID" value="NZ_CP016076.1"/>
</dbReference>
<dbReference type="KEGG" id="acad:UA74_09295"/>
<sequence length="116" mass="13280">MERSVVVDLLAGWDMGPFYYHVEDDPGGFDYSVEQAGEFLRLPAELIRELKSWDDELQATYDEDGDGESEFPSAELEEAWRERGKVLAARIKQESPVVARVNYWANGEIPDGIYIY</sequence>
<keyword evidence="2" id="KW-1185">Reference proteome</keyword>
<dbReference type="Proteomes" id="UP000185511">
    <property type="component" value="Chromosome"/>
</dbReference>
<accession>A0AAC9L9Q3</accession>
<organism evidence="1 2">
    <name type="scientific">Actinoalloteichus fjordicus</name>
    <dbReference type="NCBI Taxonomy" id="1612552"/>
    <lineage>
        <taxon>Bacteria</taxon>
        <taxon>Bacillati</taxon>
        <taxon>Actinomycetota</taxon>
        <taxon>Actinomycetes</taxon>
        <taxon>Pseudonocardiales</taxon>
        <taxon>Pseudonocardiaceae</taxon>
        <taxon>Actinoalloteichus</taxon>
    </lineage>
</organism>
<evidence type="ECO:0000313" key="1">
    <source>
        <dbReference type="EMBL" id="APU13923.1"/>
    </source>
</evidence>
<reference evidence="2" key="1">
    <citation type="submission" date="2016-06" db="EMBL/GenBank/DDBJ databases">
        <title>Complete genome sequence of Actinoalloteichus fjordicus DSM 46855 (=ADI127-17), type strain of the new species Actinoalloteichus fjordicus.</title>
        <authorList>
            <person name="Ruckert C."/>
            <person name="Nouioui I."/>
            <person name="Willmese J."/>
            <person name="van Wezel G."/>
            <person name="Klenk H.-P."/>
            <person name="Kalinowski J."/>
            <person name="Zotchev S.B."/>
        </authorList>
    </citation>
    <scope>NUCLEOTIDE SEQUENCE [LARGE SCALE GENOMIC DNA]</scope>
    <source>
        <strain evidence="2">ADI127-7</strain>
    </source>
</reference>
<evidence type="ECO:0000313" key="2">
    <source>
        <dbReference type="Proteomes" id="UP000185511"/>
    </source>
</evidence>
<gene>
    <name evidence="1" type="ORF">UA74_09295</name>
</gene>
<protein>
    <submittedName>
        <fullName evidence="1">Uncharacterized protein</fullName>
    </submittedName>
</protein>